<name>A0A2X3EII6_9HELI</name>
<dbReference type="AlphaFoldDB" id="A0A2X3EII6"/>
<sequence>MKETPNIANFLGLQSNRTNNHSSQDLEDCITQPISEQELKEYGYLFEIESSQEIADKSSNLKSLIGKSNE</sequence>
<gene>
    <name evidence="2" type="ORF">NCTC13102_02113</name>
</gene>
<evidence type="ECO:0000313" key="2">
    <source>
        <dbReference type="EMBL" id="SQC36303.1"/>
    </source>
</evidence>
<dbReference type="RefSeq" id="WP_112059196.1">
    <property type="nucleotide sequence ID" value="NZ_UAWL01000020.1"/>
</dbReference>
<evidence type="ECO:0000313" key="3">
    <source>
        <dbReference type="Proteomes" id="UP000250166"/>
    </source>
</evidence>
<feature type="compositionally biased region" description="Polar residues" evidence="1">
    <location>
        <begin position="12"/>
        <end position="23"/>
    </location>
</feature>
<feature type="region of interest" description="Disordered" evidence="1">
    <location>
        <begin position="1"/>
        <end position="25"/>
    </location>
</feature>
<dbReference type="EMBL" id="UAWL01000020">
    <property type="protein sequence ID" value="SQC36303.1"/>
    <property type="molecule type" value="Genomic_DNA"/>
</dbReference>
<protein>
    <submittedName>
        <fullName evidence="2">Uncharacterized protein</fullName>
    </submittedName>
</protein>
<evidence type="ECO:0000256" key="1">
    <source>
        <dbReference type="SAM" id="MobiDB-lite"/>
    </source>
</evidence>
<organism evidence="2 3">
    <name type="scientific">Helicobacter fennelliae</name>
    <dbReference type="NCBI Taxonomy" id="215"/>
    <lineage>
        <taxon>Bacteria</taxon>
        <taxon>Pseudomonadati</taxon>
        <taxon>Campylobacterota</taxon>
        <taxon>Epsilonproteobacteria</taxon>
        <taxon>Campylobacterales</taxon>
        <taxon>Helicobacteraceae</taxon>
        <taxon>Helicobacter</taxon>
    </lineage>
</organism>
<accession>A0A2X3EII6</accession>
<reference evidence="2 3" key="1">
    <citation type="submission" date="2018-06" db="EMBL/GenBank/DDBJ databases">
        <authorList>
            <consortium name="Pathogen Informatics"/>
            <person name="Doyle S."/>
        </authorList>
    </citation>
    <scope>NUCLEOTIDE SEQUENCE [LARGE SCALE GENOMIC DNA]</scope>
    <source>
        <strain evidence="2 3">NCTC13102</strain>
    </source>
</reference>
<dbReference type="Proteomes" id="UP000250166">
    <property type="component" value="Unassembled WGS sequence"/>
</dbReference>
<proteinExistence type="predicted"/>